<reference evidence="1 3" key="1">
    <citation type="journal article" date="2020" name="Stud. Mycol.">
        <title>101 Dothideomycetes genomes: a test case for predicting lifestyles and emergence of pathogens.</title>
        <authorList>
            <person name="Haridas S."/>
            <person name="Albert R."/>
            <person name="Binder M."/>
            <person name="Bloem J."/>
            <person name="Labutti K."/>
            <person name="Salamov A."/>
            <person name="Andreopoulos B."/>
            <person name="Baker S."/>
            <person name="Barry K."/>
            <person name="Bills G."/>
            <person name="Bluhm B."/>
            <person name="Cannon C."/>
            <person name="Castanera R."/>
            <person name="Culley D."/>
            <person name="Daum C."/>
            <person name="Ezra D."/>
            <person name="Gonzalez J."/>
            <person name="Henrissat B."/>
            <person name="Kuo A."/>
            <person name="Liang C."/>
            <person name="Lipzen A."/>
            <person name="Lutzoni F."/>
            <person name="Magnuson J."/>
            <person name="Mondo S."/>
            <person name="Nolan M."/>
            <person name="Ohm R."/>
            <person name="Pangilinan J."/>
            <person name="Park H.-J."/>
            <person name="Ramirez L."/>
            <person name="Alfaro M."/>
            <person name="Sun H."/>
            <person name="Tritt A."/>
            <person name="Yoshinaga Y."/>
            <person name="Zwiers L.-H."/>
            <person name="Turgeon B."/>
            <person name="Goodwin S."/>
            <person name="Spatafora J."/>
            <person name="Crous P."/>
            <person name="Grigoriev I."/>
        </authorList>
    </citation>
    <scope>NUCLEOTIDE SEQUENCE</scope>
    <source>
        <strain evidence="1 3">CBS 304.34</strain>
    </source>
</reference>
<protein>
    <submittedName>
        <fullName evidence="1 3">Uncharacterized protein</fullName>
    </submittedName>
</protein>
<proteinExistence type="predicted"/>
<dbReference type="OrthoDB" id="21678at2759"/>
<accession>A0A6A6YNQ9</accession>
<keyword evidence="2" id="KW-1185">Reference proteome</keyword>
<organism evidence="1">
    <name type="scientific">Mytilinidion resinicola</name>
    <dbReference type="NCBI Taxonomy" id="574789"/>
    <lineage>
        <taxon>Eukaryota</taxon>
        <taxon>Fungi</taxon>
        <taxon>Dikarya</taxon>
        <taxon>Ascomycota</taxon>
        <taxon>Pezizomycotina</taxon>
        <taxon>Dothideomycetes</taxon>
        <taxon>Pleosporomycetidae</taxon>
        <taxon>Mytilinidiales</taxon>
        <taxon>Mytilinidiaceae</taxon>
        <taxon>Mytilinidion</taxon>
    </lineage>
</organism>
<dbReference type="RefSeq" id="XP_033577132.1">
    <property type="nucleotide sequence ID" value="XM_033725507.1"/>
</dbReference>
<evidence type="ECO:0000313" key="1">
    <source>
        <dbReference type="EMBL" id="KAF2810168.1"/>
    </source>
</evidence>
<evidence type="ECO:0000313" key="3">
    <source>
        <dbReference type="RefSeq" id="XP_033577132.1"/>
    </source>
</evidence>
<dbReference type="EMBL" id="MU003700">
    <property type="protein sequence ID" value="KAF2810168.1"/>
    <property type="molecule type" value="Genomic_DNA"/>
</dbReference>
<dbReference type="AlphaFoldDB" id="A0A6A6YNQ9"/>
<evidence type="ECO:0000313" key="2">
    <source>
        <dbReference type="Proteomes" id="UP000504636"/>
    </source>
</evidence>
<gene>
    <name evidence="1 3" type="ORF">BDZ99DRAFT_520253</name>
</gene>
<dbReference type="Proteomes" id="UP000504636">
    <property type="component" value="Unplaced"/>
</dbReference>
<sequence length="168" mass="18979">MLEVCELVDFLGNEITPMAEIEKERAMWKDGVDVEKVIADLNDSHAQLGVTQGCGGAGWLNSPIGNELLDGFDKTQTILRSDGLKQQLGGHKGIDTSHWRETWEYELMDGHEWTVTVGMDLGVFLDPGKMIPKIMKAMVDPRHPDFFKWMIAQWRSLVWVLLLNSRPG</sequence>
<name>A0A6A6YNQ9_9PEZI</name>
<reference evidence="3" key="2">
    <citation type="submission" date="2020-04" db="EMBL/GenBank/DDBJ databases">
        <authorList>
            <consortium name="NCBI Genome Project"/>
        </authorList>
    </citation>
    <scope>NUCLEOTIDE SEQUENCE</scope>
    <source>
        <strain evidence="3">CBS 304.34</strain>
    </source>
</reference>
<dbReference type="GeneID" id="54466400"/>
<reference evidence="3" key="3">
    <citation type="submission" date="2025-04" db="UniProtKB">
        <authorList>
            <consortium name="RefSeq"/>
        </authorList>
    </citation>
    <scope>IDENTIFICATION</scope>
    <source>
        <strain evidence="3">CBS 304.34</strain>
    </source>
</reference>